<proteinExistence type="predicted"/>
<dbReference type="PANTHER" id="PTHR46599">
    <property type="entry name" value="PIGGYBAC TRANSPOSABLE ELEMENT-DERIVED PROTEIN 4"/>
    <property type="match status" value="1"/>
</dbReference>
<evidence type="ECO:0000313" key="3">
    <source>
        <dbReference type="EMBL" id="CAG8819695.1"/>
    </source>
</evidence>
<organism evidence="3 4">
    <name type="scientific">Gigaspora margarita</name>
    <dbReference type="NCBI Taxonomy" id="4874"/>
    <lineage>
        <taxon>Eukaryota</taxon>
        <taxon>Fungi</taxon>
        <taxon>Fungi incertae sedis</taxon>
        <taxon>Mucoromycota</taxon>
        <taxon>Glomeromycotina</taxon>
        <taxon>Glomeromycetes</taxon>
        <taxon>Diversisporales</taxon>
        <taxon>Gigasporaceae</taxon>
        <taxon>Gigaspora</taxon>
    </lineage>
</organism>
<sequence>MGRISPYIKEGAKISVLGTVLGENIARPHLGNRWKTSRLFGTILREAPGNNRWVITLDIQPEAEIEVSAGRIKFEATAVTNDEELNIESDVHEELSAYSSETDMSSSSSQSENEIENVSNTNDQSNILWTDAIVTIDSRQMYRSYSSEPVVNIANISNASPRQFFERFIPVDYIMSVVIPSTNQCAHASERLWKDLTWMEFMRFVGILTIMTYIRCSDICDYWSTKAEIGSVALTFGQYMSHKRFRDIIKYLTLSNIATTNDDPDAFNENLSKAITPGSSLCIDESMCQWMGKIDKGPFQRKIPRKPHPIGLATMLRLTEPWFHSGRTVIADSWFGNTNACTTLYKYGLYSILQLKKRRYWPKNIPSDITSALNNDYGSSISRVRKLDGIDLTVCSIRDRKNIVLLSNCSITSPGTEITRYIEGHGSIKFQRPTIFDEFNEFRSAVDILNNLRDNALSYHDVLTTKRSADRIFAFYFTVAEANSFSAYCRFVPGKQNMKHTDFRKHLVKSIFDCYLDTTIADRTKKKRKLESDNFEHNLLSLKCDPATKKLKGKRLQRHCLGCHKRTTTCCSCQITRAICTNCWANHIREMYSTVST</sequence>
<dbReference type="InterPro" id="IPR029526">
    <property type="entry name" value="PGBD"/>
</dbReference>
<feature type="domain" description="PiggyBac transposable element-derived protein" evidence="2">
    <location>
        <begin position="160"/>
        <end position="313"/>
    </location>
</feature>
<protein>
    <submittedName>
        <fullName evidence="3">41709_t:CDS:1</fullName>
    </submittedName>
</protein>
<dbReference type="EMBL" id="CAJVQB010033382">
    <property type="protein sequence ID" value="CAG8819695.1"/>
    <property type="molecule type" value="Genomic_DNA"/>
</dbReference>
<reference evidence="3 4" key="1">
    <citation type="submission" date="2021-06" db="EMBL/GenBank/DDBJ databases">
        <authorList>
            <person name="Kallberg Y."/>
            <person name="Tangrot J."/>
            <person name="Rosling A."/>
        </authorList>
    </citation>
    <scope>NUCLEOTIDE SEQUENCE [LARGE SCALE GENOMIC DNA]</scope>
    <source>
        <strain evidence="3 4">120-4 pot B 10/14</strain>
    </source>
</reference>
<dbReference type="PANTHER" id="PTHR46599:SF3">
    <property type="entry name" value="PIGGYBAC TRANSPOSABLE ELEMENT-DERIVED PROTEIN 4"/>
    <property type="match status" value="1"/>
</dbReference>
<feature type="region of interest" description="Disordered" evidence="1">
    <location>
        <begin position="96"/>
        <end position="120"/>
    </location>
</feature>
<dbReference type="Proteomes" id="UP000789901">
    <property type="component" value="Unassembled WGS sequence"/>
</dbReference>
<feature type="domain" description="PiggyBac transposable element-derived protein" evidence="2">
    <location>
        <begin position="314"/>
        <end position="485"/>
    </location>
</feature>
<accession>A0ABN7W6Z0</accession>
<dbReference type="Pfam" id="PF13843">
    <property type="entry name" value="DDE_Tnp_1_7"/>
    <property type="match status" value="2"/>
</dbReference>
<evidence type="ECO:0000313" key="4">
    <source>
        <dbReference type="Proteomes" id="UP000789901"/>
    </source>
</evidence>
<evidence type="ECO:0000256" key="1">
    <source>
        <dbReference type="SAM" id="MobiDB-lite"/>
    </source>
</evidence>
<name>A0ABN7W6Z0_GIGMA</name>
<evidence type="ECO:0000259" key="2">
    <source>
        <dbReference type="Pfam" id="PF13843"/>
    </source>
</evidence>
<comment type="caution">
    <text evidence="3">The sequence shown here is derived from an EMBL/GenBank/DDBJ whole genome shotgun (WGS) entry which is preliminary data.</text>
</comment>
<feature type="non-terminal residue" evidence="3">
    <location>
        <position position="597"/>
    </location>
</feature>
<keyword evidence="4" id="KW-1185">Reference proteome</keyword>
<gene>
    <name evidence="3" type="ORF">GMARGA_LOCUS27374</name>
</gene>